<dbReference type="AlphaFoldDB" id="A0A0L0CHD6"/>
<reference evidence="1 2" key="1">
    <citation type="journal article" date="2015" name="Nat. Commun.">
        <title>Lucilia cuprina genome unlocks parasitic fly biology to underpin future interventions.</title>
        <authorList>
            <person name="Anstead C.A."/>
            <person name="Korhonen P.K."/>
            <person name="Young N.D."/>
            <person name="Hall R.S."/>
            <person name="Jex A.R."/>
            <person name="Murali S.C."/>
            <person name="Hughes D.S."/>
            <person name="Lee S.F."/>
            <person name="Perry T."/>
            <person name="Stroehlein A.J."/>
            <person name="Ansell B.R."/>
            <person name="Breugelmans B."/>
            <person name="Hofmann A."/>
            <person name="Qu J."/>
            <person name="Dugan S."/>
            <person name="Lee S.L."/>
            <person name="Chao H."/>
            <person name="Dinh H."/>
            <person name="Han Y."/>
            <person name="Doddapaneni H.V."/>
            <person name="Worley K.C."/>
            <person name="Muzny D.M."/>
            <person name="Ioannidis P."/>
            <person name="Waterhouse R.M."/>
            <person name="Zdobnov E.M."/>
            <person name="James P.J."/>
            <person name="Bagnall N.H."/>
            <person name="Kotze A.C."/>
            <person name="Gibbs R.A."/>
            <person name="Richards S."/>
            <person name="Batterham P."/>
            <person name="Gasser R.B."/>
        </authorList>
    </citation>
    <scope>NUCLEOTIDE SEQUENCE [LARGE SCALE GENOMIC DNA]</scope>
    <source>
        <strain evidence="1 2">LS</strain>
        <tissue evidence="1">Full body</tissue>
    </source>
</reference>
<protein>
    <submittedName>
        <fullName evidence="1">Uncharacterized protein</fullName>
    </submittedName>
</protein>
<organism evidence="1 2">
    <name type="scientific">Lucilia cuprina</name>
    <name type="common">Green bottle fly</name>
    <name type="synonym">Australian sheep blowfly</name>
    <dbReference type="NCBI Taxonomy" id="7375"/>
    <lineage>
        <taxon>Eukaryota</taxon>
        <taxon>Metazoa</taxon>
        <taxon>Ecdysozoa</taxon>
        <taxon>Arthropoda</taxon>
        <taxon>Hexapoda</taxon>
        <taxon>Insecta</taxon>
        <taxon>Pterygota</taxon>
        <taxon>Neoptera</taxon>
        <taxon>Endopterygota</taxon>
        <taxon>Diptera</taxon>
        <taxon>Brachycera</taxon>
        <taxon>Muscomorpha</taxon>
        <taxon>Oestroidea</taxon>
        <taxon>Calliphoridae</taxon>
        <taxon>Luciliinae</taxon>
        <taxon>Lucilia</taxon>
    </lineage>
</organism>
<evidence type="ECO:0000313" key="1">
    <source>
        <dbReference type="EMBL" id="KNC31828.1"/>
    </source>
</evidence>
<dbReference type="EMBL" id="JRES01000378">
    <property type="protein sequence ID" value="KNC31828.1"/>
    <property type="molecule type" value="Genomic_DNA"/>
</dbReference>
<name>A0A0L0CHD6_LUCCU</name>
<sequence length="181" mass="19935">MRSVKAICRINGNRLETKLLIQPSIQFDCNSMGCKAPKRSNNVWVCSNSIESARLASLMMGADSINTPIAAFIHVSNDLNFWIARACNWPHTCEFTALITVSPLAVTMQNSCSIILKIRINCSSSTVAEESCNFNKNVFSIFSLANTGSPATQTKAIKEAGLNRRCFTSLKWVNMVPKIIV</sequence>
<comment type="caution">
    <text evidence="1">The sequence shown here is derived from an EMBL/GenBank/DDBJ whole genome shotgun (WGS) entry which is preliminary data.</text>
</comment>
<accession>A0A0L0CHD6</accession>
<keyword evidence="2" id="KW-1185">Reference proteome</keyword>
<evidence type="ECO:0000313" key="2">
    <source>
        <dbReference type="Proteomes" id="UP000037069"/>
    </source>
</evidence>
<dbReference type="Proteomes" id="UP000037069">
    <property type="component" value="Unassembled WGS sequence"/>
</dbReference>
<proteinExistence type="predicted"/>
<gene>
    <name evidence="1" type="ORF">FF38_12414</name>
</gene>